<keyword evidence="7 11" id="KW-0472">Membrane</keyword>
<evidence type="ECO:0000256" key="5">
    <source>
        <dbReference type="ARBA" id="ARBA00022692"/>
    </source>
</evidence>
<keyword evidence="6 11" id="KW-1133">Transmembrane helix</keyword>
<protein>
    <recommendedName>
        <fullName evidence="8">Sugar phosphate exchanger 3</fullName>
    </recommendedName>
    <alternativeName>
        <fullName evidence="9">Solute carrier family 37 member 3</fullName>
    </alternativeName>
</protein>
<accession>A0ABN8BD39</accession>
<dbReference type="InterPro" id="IPR011701">
    <property type="entry name" value="MFS"/>
</dbReference>
<evidence type="ECO:0000256" key="10">
    <source>
        <dbReference type="SAM" id="MobiDB-lite"/>
    </source>
</evidence>
<keyword evidence="5 11" id="KW-0812">Transmembrane</keyword>
<evidence type="ECO:0000256" key="4">
    <source>
        <dbReference type="ARBA" id="ARBA00022597"/>
    </source>
</evidence>
<feature type="transmembrane region" description="Helical" evidence="11">
    <location>
        <begin position="348"/>
        <end position="370"/>
    </location>
</feature>
<feature type="transmembrane region" description="Helical" evidence="11">
    <location>
        <begin position="48"/>
        <end position="66"/>
    </location>
</feature>
<dbReference type="Proteomes" id="UP001153292">
    <property type="component" value="Chromosome 29"/>
</dbReference>
<feature type="region of interest" description="Disordered" evidence="10">
    <location>
        <begin position="269"/>
        <end position="288"/>
    </location>
</feature>
<dbReference type="SUPFAM" id="SSF103473">
    <property type="entry name" value="MFS general substrate transporter"/>
    <property type="match status" value="1"/>
</dbReference>
<feature type="transmembrane region" description="Helical" evidence="11">
    <location>
        <begin position="476"/>
        <end position="499"/>
    </location>
</feature>
<feature type="transmembrane region" description="Helical" evidence="11">
    <location>
        <begin position="410"/>
        <end position="430"/>
    </location>
</feature>
<comment type="similarity">
    <text evidence="2">Belongs to the major facilitator superfamily. Organophosphate:Pi antiporter (OPA) (TC 2.A.1.4) family.</text>
</comment>
<dbReference type="Pfam" id="PF07690">
    <property type="entry name" value="MFS_1"/>
    <property type="match status" value="1"/>
</dbReference>
<dbReference type="PANTHER" id="PTHR43184">
    <property type="entry name" value="MAJOR FACILITATOR SUPERFAMILY TRANSPORTER 16, ISOFORM B"/>
    <property type="match status" value="1"/>
</dbReference>
<comment type="subcellular location">
    <subcellularLocation>
        <location evidence="1">Membrane</location>
        <topology evidence="1">Multi-pass membrane protein</topology>
    </subcellularLocation>
</comment>
<dbReference type="InterPro" id="IPR036259">
    <property type="entry name" value="MFS_trans_sf"/>
</dbReference>
<feature type="transmembrane region" description="Helical" evidence="11">
    <location>
        <begin position="436"/>
        <end position="456"/>
    </location>
</feature>
<evidence type="ECO:0000256" key="2">
    <source>
        <dbReference type="ARBA" id="ARBA00009598"/>
    </source>
</evidence>
<dbReference type="PIRSF" id="PIRSF002808">
    <property type="entry name" value="Hexose_phosphate_transp"/>
    <property type="match status" value="1"/>
</dbReference>
<feature type="transmembrane region" description="Helical" evidence="11">
    <location>
        <begin position="511"/>
        <end position="530"/>
    </location>
</feature>
<proteinExistence type="inferred from homology"/>
<name>A0ABN8BD39_CHISP</name>
<reference evidence="13" key="1">
    <citation type="submission" date="2021-12" db="EMBL/GenBank/DDBJ databases">
        <authorList>
            <person name="King R."/>
        </authorList>
    </citation>
    <scope>NUCLEOTIDE SEQUENCE</scope>
</reference>
<dbReference type="EMBL" id="OU963922">
    <property type="protein sequence ID" value="CAH0404391.1"/>
    <property type="molecule type" value="Genomic_DNA"/>
</dbReference>
<evidence type="ECO:0000313" key="13">
    <source>
        <dbReference type="EMBL" id="CAH0404391.1"/>
    </source>
</evidence>
<dbReference type="PROSITE" id="PS50850">
    <property type="entry name" value="MFS"/>
    <property type="match status" value="1"/>
</dbReference>
<evidence type="ECO:0000256" key="7">
    <source>
        <dbReference type="ARBA" id="ARBA00023136"/>
    </source>
</evidence>
<feature type="transmembrane region" description="Helical" evidence="11">
    <location>
        <begin position="382"/>
        <end position="403"/>
    </location>
</feature>
<keyword evidence="3" id="KW-0813">Transport</keyword>
<sequence>MKGCLVSVLNTIRRTFKMTGVNRDAPFGTQCLQRLCNKLCPRWQFNRLRCYQASVLVLTFLTYMTYHLTRKPISVVKSVLHRNCSTLVPPPGVDPANEDWCDWPPFNTDDANTLLGALDSAFLFSYAGAMFVSGMVAERVDLRYFLTLGMLISALFCYMFGVGYTYSVHNMTYYLIAQAGAGVAQTTGWPGTVSVLGKWFGTGKRGLIFGVWNSHTSIGNILGTLLASDYVEGDWSLSFIYPALAMGCVATLVFLFLPPEPKHVGIVLQPTDNCPSRQSRSDDEEEPQVIVGDQAASLRPNRHSANNPPYQASEDATEETALLRRPSHSHAGAVSLTRALAIPGVVEFSLSLFFAKLVSYTFLYWLPLYINTSTSLTPRESGLLSTVFDVGGAAGAILAGLLADRSASPATVCGAFYLLGAPALLIYQWWGATSYWLNVFLLVVAGALVNGPYALITTAVSTELGTHSSLAGDAQALATVTAIIDGTGSVGAAVGPMLAGVVSAGGDWARVFYMLVGCDAAALLLLLRIVRSELRKLRQERRGTRAVRIE</sequence>
<keyword evidence="4" id="KW-0762">Sugar transport</keyword>
<evidence type="ECO:0000256" key="11">
    <source>
        <dbReference type="SAM" id="Phobius"/>
    </source>
</evidence>
<evidence type="ECO:0000313" key="14">
    <source>
        <dbReference type="Proteomes" id="UP001153292"/>
    </source>
</evidence>
<evidence type="ECO:0000256" key="9">
    <source>
        <dbReference type="ARBA" id="ARBA00042039"/>
    </source>
</evidence>
<feature type="transmembrane region" description="Helical" evidence="11">
    <location>
        <begin position="239"/>
        <end position="257"/>
    </location>
</feature>
<dbReference type="InterPro" id="IPR000849">
    <property type="entry name" value="Sugar_P_transporter"/>
</dbReference>
<keyword evidence="14" id="KW-1185">Reference proteome</keyword>
<evidence type="ECO:0000256" key="6">
    <source>
        <dbReference type="ARBA" id="ARBA00022989"/>
    </source>
</evidence>
<organism evidence="13 14">
    <name type="scientific">Chilo suppressalis</name>
    <name type="common">Asiatic rice borer moth</name>
    <dbReference type="NCBI Taxonomy" id="168631"/>
    <lineage>
        <taxon>Eukaryota</taxon>
        <taxon>Metazoa</taxon>
        <taxon>Ecdysozoa</taxon>
        <taxon>Arthropoda</taxon>
        <taxon>Hexapoda</taxon>
        <taxon>Insecta</taxon>
        <taxon>Pterygota</taxon>
        <taxon>Neoptera</taxon>
        <taxon>Endopterygota</taxon>
        <taxon>Lepidoptera</taxon>
        <taxon>Glossata</taxon>
        <taxon>Ditrysia</taxon>
        <taxon>Pyraloidea</taxon>
        <taxon>Crambidae</taxon>
        <taxon>Crambinae</taxon>
        <taxon>Chilo</taxon>
    </lineage>
</organism>
<dbReference type="PANTHER" id="PTHR43184:SF12">
    <property type="entry name" value="SUGAR PHOSPHATE EXCHANGER 3"/>
    <property type="match status" value="1"/>
</dbReference>
<evidence type="ECO:0000256" key="8">
    <source>
        <dbReference type="ARBA" id="ARBA00041091"/>
    </source>
</evidence>
<dbReference type="Gene3D" id="1.20.1250.20">
    <property type="entry name" value="MFS general substrate transporter like domains"/>
    <property type="match status" value="2"/>
</dbReference>
<evidence type="ECO:0000256" key="3">
    <source>
        <dbReference type="ARBA" id="ARBA00022448"/>
    </source>
</evidence>
<feature type="region of interest" description="Disordered" evidence="10">
    <location>
        <begin position="293"/>
        <end position="319"/>
    </location>
</feature>
<evidence type="ECO:0000256" key="1">
    <source>
        <dbReference type="ARBA" id="ARBA00004141"/>
    </source>
</evidence>
<feature type="transmembrane region" description="Helical" evidence="11">
    <location>
        <begin position="144"/>
        <end position="166"/>
    </location>
</feature>
<dbReference type="InterPro" id="IPR020846">
    <property type="entry name" value="MFS_dom"/>
</dbReference>
<feature type="transmembrane region" description="Helical" evidence="11">
    <location>
        <begin position="113"/>
        <end position="132"/>
    </location>
</feature>
<evidence type="ECO:0000259" key="12">
    <source>
        <dbReference type="PROSITE" id="PS50850"/>
    </source>
</evidence>
<feature type="domain" description="Major facilitator superfamily (MFS) profile" evidence="12">
    <location>
        <begin position="55"/>
        <end position="534"/>
    </location>
</feature>
<gene>
    <name evidence="13" type="ORF">CHILSU_LOCUS7718</name>
</gene>